<dbReference type="CDD" id="cd17932">
    <property type="entry name" value="DEXQc_UvrD"/>
    <property type="match status" value="1"/>
</dbReference>
<dbReference type="InterPro" id="IPR014017">
    <property type="entry name" value="DNA_helicase_UvrD-like_C"/>
</dbReference>
<reference evidence="15" key="1">
    <citation type="submission" date="2017-09" db="EMBL/GenBank/DDBJ databases">
        <title>Genome evolution observed in wild isolates of Caulobacter crescentus.</title>
        <authorList>
            <person name="Ely B."/>
            <person name="Wilson K."/>
            <person name="Scott D."/>
        </authorList>
    </citation>
    <scope>NUCLEOTIDE SEQUENCE [LARGE SCALE GENOMIC DNA]</scope>
    <source>
        <strain evidence="15">CB13b1a</strain>
    </source>
</reference>
<dbReference type="GO" id="GO:0000725">
    <property type="term" value="P:recombinational repair"/>
    <property type="evidence" value="ECO:0007669"/>
    <property type="project" value="TreeGrafter"/>
</dbReference>
<protein>
    <recommendedName>
        <fullName evidence="9">DNA 3'-5' helicase</fullName>
        <ecNumber evidence="9">5.6.2.4</ecNumber>
    </recommendedName>
    <alternativeName>
        <fullName evidence="10">DNA 3'-5' helicase II</fullName>
    </alternativeName>
</protein>
<evidence type="ECO:0000259" key="13">
    <source>
        <dbReference type="PROSITE" id="PS51198"/>
    </source>
</evidence>
<feature type="domain" description="UvrD-like helicase ATP-binding" evidence="13">
    <location>
        <begin position="6"/>
        <end position="280"/>
    </location>
</feature>
<dbReference type="PROSITE" id="PS51198">
    <property type="entry name" value="UVRD_HELICASE_ATP_BIND"/>
    <property type="match status" value="1"/>
</dbReference>
<comment type="catalytic activity">
    <reaction evidence="11">
        <text>ATP + H2O = ADP + phosphate + H(+)</text>
        <dbReference type="Rhea" id="RHEA:13065"/>
        <dbReference type="ChEBI" id="CHEBI:15377"/>
        <dbReference type="ChEBI" id="CHEBI:15378"/>
        <dbReference type="ChEBI" id="CHEBI:30616"/>
        <dbReference type="ChEBI" id="CHEBI:43474"/>
        <dbReference type="ChEBI" id="CHEBI:456216"/>
        <dbReference type="EC" id="5.6.2.4"/>
    </reaction>
</comment>
<name>A0A290MJD4_CAUVI</name>
<dbReference type="InterPro" id="IPR013986">
    <property type="entry name" value="DExx_box_DNA_helicase_dom_sf"/>
</dbReference>
<dbReference type="Gene3D" id="3.40.50.300">
    <property type="entry name" value="P-loop containing nucleotide triphosphate hydrolases"/>
    <property type="match status" value="2"/>
</dbReference>
<proteinExistence type="inferred from homology"/>
<dbReference type="Proteomes" id="UP000217311">
    <property type="component" value="Chromosome"/>
</dbReference>
<dbReference type="GO" id="GO:0005524">
    <property type="term" value="F:ATP binding"/>
    <property type="evidence" value="ECO:0007669"/>
    <property type="project" value="UniProtKB-UniRule"/>
</dbReference>
<dbReference type="SUPFAM" id="SSF52540">
    <property type="entry name" value="P-loop containing nucleoside triphosphate hydrolases"/>
    <property type="match status" value="1"/>
</dbReference>
<evidence type="ECO:0000256" key="8">
    <source>
        <dbReference type="ARBA" id="ARBA00034617"/>
    </source>
</evidence>
<dbReference type="Gene3D" id="1.10.10.160">
    <property type="match status" value="1"/>
</dbReference>
<evidence type="ECO:0000313" key="14">
    <source>
        <dbReference type="EMBL" id="ATC32186.1"/>
    </source>
</evidence>
<dbReference type="InterPro" id="IPR027417">
    <property type="entry name" value="P-loop_NTPase"/>
</dbReference>
<dbReference type="GO" id="GO:0016887">
    <property type="term" value="F:ATP hydrolysis activity"/>
    <property type="evidence" value="ECO:0007669"/>
    <property type="project" value="RHEA"/>
</dbReference>
<evidence type="ECO:0000256" key="7">
    <source>
        <dbReference type="ARBA" id="ARBA00023235"/>
    </source>
</evidence>
<dbReference type="AlphaFoldDB" id="A0A290MJD4"/>
<dbReference type="RefSeq" id="WP_096051622.1">
    <property type="nucleotide sequence ID" value="NZ_CP023315.3"/>
</dbReference>
<organism evidence="14 15">
    <name type="scientific">Caulobacter vibrioides</name>
    <name type="common">Caulobacter crescentus</name>
    <dbReference type="NCBI Taxonomy" id="155892"/>
    <lineage>
        <taxon>Bacteria</taxon>
        <taxon>Pseudomonadati</taxon>
        <taxon>Pseudomonadota</taxon>
        <taxon>Alphaproteobacteria</taxon>
        <taxon>Caulobacterales</taxon>
        <taxon>Caulobacteraceae</taxon>
        <taxon>Caulobacter</taxon>
    </lineage>
</organism>
<dbReference type="PANTHER" id="PTHR11070:SF2">
    <property type="entry name" value="ATP-DEPENDENT DNA HELICASE SRS2"/>
    <property type="match status" value="1"/>
</dbReference>
<dbReference type="EMBL" id="CP023315">
    <property type="protein sequence ID" value="ATC32186.1"/>
    <property type="molecule type" value="Genomic_DNA"/>
</dbReference>
<gene>
    <name evidence="14" type="ORF">CA606_07365</name>
</gene>
<feature type="binding site" evidence="12">
    <location>
        <begin position="27"/>
        <end position="34"/>
    </location>
    <ligand>
        <name>ATP</name>
        <dbReference type="ChEBI" id="CHEBI:30616"/>
    </ligand>
</feature>
<dbReference type="InterPro" id="IPR000212">
    <property type="entry name" value="DNA_helicase_UvrD/REP"/>
</dbReference>
<dbReference type="PANTHER" id="PTHR11070">
    <property type="entry name" value="UVRD / RECB / PCRA DNA HELICASE FAMILY MEMBER"/>
    <property type="match status" value="1"/>
</dbReference>
<evidence type="ECO:0000256" key="3">
    <source>
        <dbReference type="ARBA" id="ARBA00022801"/>
    </source>
</evidence>
<sequence length="598" mass="67292">MFTWAPDDLNHEQEAAINEPGNVFLVACPGSGKTRTLTYKIARLLSTLTSEKQWVIAITYTHRAADEIEERIERLGVDTSQLWIGTIHSFCLDWIIRPYAIYHPDLRDGFKVMDSHETEVLLTELCEPYARQRVTFWDCNYHFTPSGMVLACEAKKQAAVGAVLAEFHRRLKAKRQIDYELILRCAHDLLVANPAVGVLLNAMFASVLVDEYQDTKEIQYAILAEILKAGGRKTMAFIVGDPNQAIYGSLGGYAISAAQFGGMAAIQFREMALSRNYRSSERIVDYFANYNVHATTIEAAARHKHDTSLVSHDTKTSKDDLEEELIRLIRYSAETLGIPHHEICIVAPQWVHLAGMTRRLVAALPEYRFDGPGMVPFARDIDNFWYKLSRIVLTEASPGMYVRRLRWAGEVLVALDDSGANVSNLSRKSFLRDCNSVVCTEADGLTYLRQVFDLLFARIGIDHRKLPALVDHHTAFFESSQARIDRLKKEGAAFIGEISTFRRVFEARTGITVSTIHGVKGAEFDTVIAYALLQDYVPHFNDPTKQMSANKLLYVIASRARKHLHLISERGRMKGGGYGEYQTTAVLAACKFAYDPVP</sequence>
<evidence type="ECO:0000256" key="12">
    <source>
        <dbReference type="PROSITE-ProRule" id="PRU00560"/>
    </source>
</evidence>
<evidence type="ECO:0000256" key="2">
    <source>
        <dbReference type="ARBA" id="ARBA00022741"/>
    </source>
</evidence>
<evidence type="ECO:0000256" key="10">
    <source>
        <dbReference type="ARBA" id="ARBA00034923"/>
    </source>
</evidence>
<evidence type="ECO:0000313" key="15">
    <source>
        <dbReference type="Proteomes" id="UP000217311"/>
    </source>
</evidence>
<dbReference type="InterPro" id="IPR014016">
    <property type="entry name" value="UvrD-like_ATP-bd"/>
</dbReference>
<evidence type="ECO:0000256" key="5">
    <source>
        <dbReference type="ARBA" id="ARBA00022840"/>
    </source>
</evidence>
<accession>A0A290MJD4</accession>
<dbReference type="GO" id="GO:0043138">
    <property type="term" value="F:3'-5' DNA helicase activity"/>
    <property type="evidence" value="ECO:0007669"/>
    <property type="project" value="UniProtKB-EC"/>
</dbReference>
<evidence type="ECO:0000256" key="11">
    <source>
        <dbReference type="ARBA" id="ARBA00048988"/>
    </source>
</evidence>
<evidence type="ECO:0000256" key="1">
    <source>
        <dbReference type="ARBA" id="ARBA00009922"/>
    </source>
</evidence>
<evidence type="ECO:0000256" key="4">
    <source>
        <dbReference type="ARBA" id="ARBA00022806"/>
    </source>
</evidence>
<dbReference type="EC" id="5.6.2.4" evidence="9"/>
<comment type="similarity">
    <text evidence="1">Belongs to the helicase family. UvrD subfamily.</text>
</comment>
<dbReference type="GO" id="GO:0003677">
    <property type="term" value="F:DNA binding"/>
    <property type="evidence" value="ECO:0007669"/>
    <property type="project" value="UniProtKB-KW"/>
</dbReference>
<keyword evidence="4 12" id="KW-0347">Helicase</keyword>
<dbReference type="Pfam" id="PF13361">
    <property type="entry name" value="UvrD_C"/>
    <property type="match status" value="1"/>
</dbReference>
<keyword evidence="5 12" id="KW-0067">ATP-binding</keyword>
<dbReference type="Pfam" id="PF00580">
    <property type="entry name" value="UvrD-helicase"/>
    <property type="match status" value="1"/>
</dbReference>
<keyword evidence="7" id="KW-0413">Isomerase</keyword>
<keyword evidence="6" id="KW-0238">DNA-binding</keyword>
<evidence type="ECO:0000256" key="6">
    <source>
        <dbReference type="ARBA" id="ARBA00023125"/>
    </source>
</evidence>
<comment type="catalytic activity">
    <reaction evidence="8">
        <text>Couples ATP hydrolysis with the unwinding of duplex DNA by translocating in the 3'-5' direction.</text>
        <dbReference type="EC" id="5.6.2.4"/>
    </reaction>
</comment>
<keyword evidence="2 12" id="KW-0547">Nucleotide-binding</keyword>
<keyword evidence="3 12" id="KW-0378">Hydrolase</keyword>
<evidence type="ECO:0000256" key="9">
    <source>
        <dbReference type="ARBA" id="ARBA00034808"/>
    </source>
</evidence>